<proteinExistence type="predicted"/>
<evidence type="ECO:0008006" key="3">
    <source>
        <dbReference type="Google" id="ProtNLM"/>
    </source>
</evidence>
<feature type="non-terminal residue" evidence="1">
    <location>
        <position position="52"/>
    </location>
</feature>
<dbReference type="Gene3D" id="3.40.630.30">
    <property type="match status" value="1"/>
</dbReference>
<name>A0A9P5PLR1_9AGAR</name>
<organism evidence="1 2">
    <name type="scientific">Rhodocollybia butyracea</name>
    <dbReference type="NCBI Taxonomy" id="206335"/>
    <lineage>
        <taxon>Eukaryota</taxon>
        <taxon>Fungi</taxon>
        <taxon>Dikarya</taxon>
        <taxon>Basidiomycota</taxon>
        <taxon>Agaricomycotina</taxon>
        <taxon>Agaricomycetes</taxon>
        <taxon>Agaricomycetidae</taxon>
        <taxon>Agaricales</taxon>
        <taxon>Marasmiineae</taxon>
        <taxon>Omphalotaceae</taxon>
        <taxon>Rhodocollybia</taxon>
    </lineage>
</organism>
<dbReference type="Proteomes" id="UP000772434">
    <property type="component" value="Unassembled WGS sequence"/>
</dbReference>
<dbReference type="AlphaFoldDB" id="A0A9P5PLR1"/>
<evidence type="ECO:0000313" key="2">
    <source>
        <dbReference type="Proteomes" id="UP000772434"/>
    </source>
</evidence>
<feature type="non-terminal residue" evidence="1">
    <location>
        <position position="1"/>
    </location>
</feature>
<keyword evidence="2" id="KW-1185">Reference proteome</keyword>
<sequence length="52" mass="5977">TAITVVPEYRCISLARKMISLLELVSYKNCRGFFMNLYVQCNNLVAVELYEG</sequence>
<dbReference type="OrthoDB" id="10264728at2759"/>
<accession>A0A9P5PLR1</accession>
<protein>
    <recommendedName>
        <fullName evidence="3">N-acetyltransferase domain-containing protein</fullName>
    </recommendedName>
</protein>
<gene>
    <name evidence="1" type="ORF">BDP27DRAFT_1158068</name>
</gene>
<reference evidence="1" key="1">
    <citation type="submission" date="2020-11" db="EMBL/GenBank/DDBJ databases">
        <authorList>
            <consortium name="DOE Joint Genome Institute"/>
            <person name="Ahrendt S."/>
            <person name="Riley R."/>
            <person name="Andreopoulos W."/>
            <person name="Labutti K."/>
            <person name="Pangilinan J."/>
            <person name="Ruiz-Duenas F.J."/>
            <person name="Barrasa J.M."/>
            <person name="Sanchez-Garcia M."/>
            <person name="Camarero S."/>
            <person name="Miyauchi S."/>
            <person name="Serrano A."/>
            <person name="Linde D."/>
            <person name="Babiker R."/>
            <person name="Drula E."/>
            <person name="Ayuso-Fernandez I."/>
            <person name="Pacheco R."/>
            <person name="Padilla G."/>
            <person name="Ferreira P."/>
            <person name="Barriuso J."/>
            <person name="Kellner H."/>
            <person name="Castanera R."/>
            <person name="Alfaro M."/>
            <person name="Ramirez L."/>
            <person name="Pisabarro A.G."/>
            <person name="Kuo A."/>
            <person name="Tritt A."/>
            <person name="Lipzen A."/>
            <person name="He G."/>
            <person name="Yan M."/>
            <person name="Ng V."/>
            <person name="Cullen D."/>
            <person name="Martin F."/>
            <person name="Rosso M.-N."/>
            <person name="Henrissat B."/>
            <person name="Hibbett D."/>
            <person name="Martinez A.T."/>
            <person name="Grigoriev I.V."/>
        </authorList>
    </citation>
    <scope>NUCLEOTIDE SEQUENCE</scope>
    <source>
        <strain evidence="1">AH 40177</strain>
    </source>
</reference>
<comment type="caution">
    <text evidence="1">The sequence shown here is derived from an EMBL/GenBank/DDBJ whole genome shotgun (WGS) entry which is preliminary data.</text>
</comment>
<evidence type="ECO:0000313" key="1">
    <source>
        <dbReference type="EMBL" id="KAF9065683.1"/>
    </source>
</evidence>
<dbReference type="EMBL" id="JADNRY010000099">
    <property type="protein sequence ID" value="KAF9065683.1"/>
    <property type="molecule type" value="Genomic_DNA"/>
</dbReference>